<dbReference type="InterPro" id="IPR036397">
    <property type="entry name" value="RNaseH_sf"/>
</dbReference>
<organism evidence="1 2">
    <name type="scientific">Tritrichomonas musculus</name>
    <dbReference type="NCBI Taxonomy" id="1915356"/>
    <lineage>
        <taxon>Eukaryota</taxon>
        <taxon>Metamonada</taxon>
        <taxon>Parabasalia</taxon>
        <taxon>Tritrichomonadida</taxon>
        <taxon>Tritrichomonadidae</taxon>
        <taxon>Tritrichomonas</taxon>
    </lineage>
</organism>
<proteinExistence type="predicted"/>
<evidence type="ECO:0000313" key="2">
    <source>
        <dbReference type="Proteomes" id="UP001470230"/>
    </source>
</evidence>
<comment type="caution">
    <text evidence="1">The sequence shown here is derived from an EMBL/GenBank/DDBJ whole genome shotgun (WGS) entry which is preliminary data.</text>
</comment>
<sequence length="491" mass="57218">MQIFNSYLETQLLTIEQLKEKIVDSLNGYAEIIEDENLYEEDENECLIALKEKYNWKERAADLGVELILKEMNSEEKKAKNKKKSNKVIDIDKRDELKNKILNDYINLCPSVSISQFVMEWVSERSTSKLNSEMNYSVEYVKKILREGLGNGFIEGTRERGGGSKKVDEEVLKCFVCTILDFPEASDEERIFYLNHYGPCFEDNIRSKTVNRILNHYSIKTKVPCFSFKERSAFNSVVLRYAWCTVVKNIATKPNTLLIFLDEAAVIFGKNKTRERGFYSVVPFVNKPLNVKKKSILAAVIPGFGTLFKWFKRSVKGIQYATFINEVSFICRTRLCNRNPLIKCIQDNCPIHKTLDVIHQVDINRLNLFSIIAYSPQLNYLVENYFGQMKFCVLYDFPAVPNENVSHETINQHEILTYKLHIMQQWTEMTRIHYNAESTAHIYDTWISIFDMCIDGKPLSNEHIDQTSNIHVMALRQPILGRWRLGRWLPL</sequence>
<keyword evidence="2" id="KW-1185">Reference proteome</keyword>
<dbReference type="Proteomes" id="UP001470230">
    <property type="component" value="Unassembled WGS sequence"/>
</dbReference>
<name>A0ABR2HWD5_9EUKA</name>
<protein>
    <recommendedName>
        <fullName evidence="3">DDE-1 domain-containing protein</fullName>
    </recommendedName>
</protein>
<evidence type="ECO:0000313" key="1">
    <source>
        <dbReference type="EMBL" id="KAK8853939.1"/>
    </source>
</evidence>
<dbReference type="Gene3D" id="3.30.420.10">
    <property type="entry name" value="Ribonuclease H-like superfamily/Ribonuclease H"/>
    <property type="match status" value="1"/>
</dbReference>
<reference evidence="1 2" key="1">
    <citation type="submission" date="2024-04" db="EMBL/GenBank/DDBJ databases">
        <title>Tritrichomonas musculus Genome.</title>
        <authorList>
            <person name="Alves-Ferreira E."/>
            <person name="Grigg M."/>
            <person name="Lorenzi H."/>
            <person name="Galac M."/>
        </authorList>
    </citation>
    <scope>NUCLEOTIDE SEQUENCE [LARGE SCALE GENOMIC DNA]</scope>
    <source>
        <strain evidence="1 2">EAF2021</strain>
    </source>
</reference>
<evidence type="ECO:0008006" key="3">
    <source>
        <dbReference type="Google" id="ProtNLM"/>
    </source>
</evidence>
<gene>
    <name evidence="1" type="ORF">M9Y10_016486</name>
</gene>
<dbReference type="EMBL" id="JAPFFF010000021">
    <property type="protein sequence ID" value="KAK8853939.1"/>
    <property type="molecule type" value="Genomic_DNA"/>
</dbReference>
<accession>A0ABR2HWD5</accession>